<dbReference type="InterPro" id="IPR051926">
    <property type="entry name" value="Ala_Aminotransferase"/>
</dbReference>
<evidence type="ECO:0000313" key="7">
    <source>
        <dbReference type="EMBL" id="ABO08339.1"/>
    </source>
</evidence>
<organism evidence="7 8">
    <name type="scientific">Pyrobaculum calidifontis (strain DSM 21063 / JCM 11548 / VA1)</name>
    <dbReference type="NCBI Taxonomy" id="410359"/>
    <lineage>
        <taxon>Archaea</taxon>
        <taxon>Thermoproteota</taxon>
        <taxon>Thermoprotei</taxon>
        <taxon>Thermoproteales</taxon>
        <taxon>Thermoproteaceae</taxon>
        <taxon>Pyrobaculum</taxon>
    </lineage>
</organism>
<dbReference type="InterPro" id="IPR004839">
    <property type="entry name" value="Aminotransferase_I/II_large"/>
</dbReference>
<dbReference type="GeneID" id="4909663"/>
<gene>
    <name evidence="7" type="ordered locus">Pcal_0914</name>
</gene>
<dbReference type="Pfam" id="PF00155">
    <property type="entry name" value="Aminotran_1_2"/>
    <property type="match status" value="1"/>
</dbReference>
<evidence type="ECO:0000256" key="4">
    <source>
        <dbReference type="ARBA" id="ARBA00022898"/>
    </source>
</evidence>
<evidence type="ECO:0000256" key="3">
    <source>
        <dbReference type="ARBA" id="ARBA00022679"/>
    </source>
</evidence>
<dbReference type="InterPro" id="IPR015424">
    <property type="entry name" value="PyrdxlP-dep_Trfase"/>
</dbReference>
<proteinExistence type="inferred from homology"/>
<dbReference type="PROSITE" id="PS00105">
    <property type="entry name" value="AA_TRANSFER_CLASS_1"/>
    <property type="match status" value="1"/>
</dbReference>
<reference evidence="7" key="1">
    <citation type="submission" date="2007-02" db="EMBL/GenBank/DDBJ databases">
        <title>Complete sequence of Pyrobaculum calidifontis JCM 11548.</title>
        <authorList>
            <consortium name="US DOE Joint Genome Institute"/>
            <person name="Copeland A."/>
            <person name="Lucas S."/>
            <person name="Lapidus A."/>
            <person name="Barry K."/>
            <person name="Glavina del Rio T."/>
            <person name="Dalin E."/>
            <person name="Tice H."/>
            <person name="Pitluck S."/>
            <person name="Chain P."/>
            <person name="Malfatti S."/>
            <person name="Shin M."/>
            <person name="Vergez L."/>
            <person name="Schmutz J."/>
            <person name="Larimer F."/>
            <person name="Land M."/>
            <person name="Hauser L."/>
            <person name="Kyrpides N."/>
            <person name="Mikhailova N."/>
            <person name="Cozen A.E."/>
            <person name="Fitz-Gibbon S.T."/>
            <person name="House C.H."/>
            <person name="Saltikov C."/>
            <person name="Lowe T.M."/>
            <person name="Richardson P."/>
        </authorList>
    </citation>
    <scope>NUCLEOTIDE SEQUENCE [LARGE SCALE GENOMIC DNA]</scope>
    <source>
        <strain evidence="7">JCM 11548</strain>
    </source>
</reference>
<dbReference type="Proteomes" id="UP000001431">
    <property type="component" value="Chromosome"/>
</dbReference>
<dbReference type="AlphaFoldDB" id="A3MUM2"/>
<dbReference type="KEGG" id="pcl:Pcal_0914"/>
<keyword evidence="8" id="KW-1185">Reference proteome</keyword>
<sequence>MDFASVLERIRASGPRHRLDIGDPDLPPPPELLEALGRARDFRYGPPEGLPEFREAVAEVFGVEPGEVAAVAGGRLGLAALMWKFRRERLLTPRPFYPGYLEIAEVFGIGLGFVEAGVGWLPSFSERGVYVVNYPNNPTGVVLPRAKVRELVDVASFVISDEIYRDIVFAEFTSPAELSSSVAVVYSFSKVFSIPGLRIGAVVGPREVVKEVAKFNKATVNVPPTPVQRAVAEVIHILPRRRAEVSRAYAERARLAAETLKLKFVEPGGAFYIFPEVGDGDRCFEEALKRGVSVLPGGLYGSKSHVRIALVEEAPRLAEAFKALNEACAGGP</sequence>
<dbReference type="HOGENOM" id="CLU_017584_4_3_2"/>
<dbReference type="Gene3D" id="3.40.640.10">
    <property type="entry name" value="Type I PLP-dependent aspartate aminotransferase-like (Major domain)"/>
    <property type="match status" value="1"/>
</dbReference>
<dbReference type="CDD" id="cd00609">
    <property type="entry name" value="AAT_like"/>
    <property type="match status" value="1"/>
</dbReference>
<evidence type="ECO:0000256" key="5">
    <source>
        <dbReference type="RuleBase" id="RU000481"/>
    </source>
</evidence>
<evidence type="ECO:0000259" key="6">
    <source>
        <dbReference type="Pfam" id="PF00155"/>
    </source>
</evidence>
<keyword evidence="4" id="KW-0663">Pyridoxal phosphate</keyword>
<dbReference type="EMBL" id="CP000561">
    <property type="protein sequence ID" value="ABO08339.1"/>
    <property type="molecule type" value="Genomic_DNA"/>
</dbReference>
<name>A3MUM2_PYRCJ</name>
<protein>
    <recommendedName>
        <fullName evidence="5">Aminotransferase</fullName>
        <ecNumber evidence="5">2.6.1.-</ecNumber>
    </recommendedName>
</protein>
<keyword evidence="3 5" id="KW-0808">Transferase</keyword>
<dbReference type="GO" id="GO:0030170">
    <property type="term" value="F:pyridoxal phosphate binding"/>
    <property type="evidence" value="ECO:0007669"/>
    <property type="project" value="InterPro"/>
</dbReference>
<feature type="domain" description="Aminotransferase class I/classII large" evidence="6">
    <location>
        <begin position="19"/>
        <end position="312"/>
    </location>
</feature>
<dbReference type="InterPro" id="IPR004838">
    <property type="entry name" value="NHTrfase_class1_PyrdxlP-BS"/>
</dbReference>
<comment type="cofactor">
    <cofactor evidence="1 5">
        <name>pyridoxal 5'-phosphate</name>
        <dbReference type="ChEBI" id="CHEBI:597326"/>
    </cofactor>
</comment>
<evidence type="ECO:0000313" key="8">
    <source>
        <dbReference type="Proteomes" id="UP000001431"/>
    </source>
</evidence>
<dbReference type="SUPFAM" id="SSF53383">
    <property type="entry name" value="PLP-dependent transferases"/>
    <property type="match status" value="1"/>
</dbReference>
<evidence type="ECO:0000256" key="2">
    <source>
        <dbReference type="ARBA" id="ARBA00022576"/>
    </source>
</evidence>
<evidence type="ECO:0000256" key="1">
    <source>
        <dbReference type="ARBA" id="ARBA00001933"/>
    </source>
</evidence>
<dbReference type="OrthoDB" id="372018at2157"/>
<dbReference type="GO" id="GO:0008483">
    <property type="term" value="F:transaminase activity"/>
    <property type="evidence" value="ECO:0007669"/>
    <property type="project" value="UniProtKB-KW"/>
</dbReference>
<comment type="similarity">
    <text evidence="5">Belongs to the class-I pyridoxal-phosphate-dependent aminotransferase family.</text>
</comment>
<dbReference type="PANTHER" id="PTHR43488:SF2">
    <property type="entry name" value="GLUTAMATE-PYRUVATE AMINOTRANSFERASE ALAA"/>
    <property type="match status" value="1"/>
</dbReference>
<accession>A3MUM2</accession>
<dbReference type="STRING" id="410359.Pcal_0914"/>
<dbReference type="RefSeq" id="WP_011849597.1">
    <property type="nucleotide sequence ID" value="NC_009073.1"/>
</dbReference>
<dbReference type="eggNOG" id="arCOG04333">
    <property type="taxonomic scope" value="Archaea"/>
</dbReference>
<keyword evidence="2 5" id="KW-0032">Aminotransferase</keyword>
<dbReference type="InterPro" id="IPR015421">
    <property type="entry name" value="PyrdxlP-dep_Trfase_major"/>
</dbReference>
<dbReference type="PANTHER" id="PTHR43488">
    <property type="entry name" value="GLUTAMATE-PYRUVATE AMINOTRANSFERASE ALAA"/>
    <property type="match status" value="1"/>
</dbReference>
<dbReference type="EC" id="2.6.1.-" evidence="5"/>